<organism evidence="2 5">
    <name type="scientific">Photobacterium sanguinicancri</name>
    <dbReference type="NCBI Taxonomy" id="875932"/>
    <lineage>
        <taxon>Bacteria</taxon>
        <taxon>Pseudomonadati</taxon>
        <taxon>Pseudomonadota</taxon>
        <taxon>Gammaproteobacteria</taxon>
        <taxon>Vibrionales</taxon>
        <taxon>Vibrionaceae</taxon>
        <taxon>Photobacterium</taxon>
    </lineage>
</organism>
<gene>
    <name evidence="3" type="ORF">ASV53_07365</name>
    <name evidence="2" type="ORF">Q4568_08860</name>
</gene>
<reference evidence="2" key="3">
    <citation type="submission" date="2023-07" db="EMBL/GenBank/DDBJ databases">
        <title>Genome content predicts the carbon catabolic preferences of heterotrophic bacteria.</title>
        <authorList>
            <person name="Gralka M."/>
        </authorList>
    </citation>
    <scope>NUCLEOTIDE SEQUENCE</scope>
    <source>
        <strain evidence="2">G2M05</strain>
    </source>
</reference>
<name>A0AAW7Y6M6_9GAMM</name>
<dbReference type="AlphaFoldDB" id="A0AAW7Y6M6"/>
<evidence type="ECO:0000313" key="4">
    <source>
        <dbReference type="Proteomes" id="UP000215999"/>
    </source>
</evidence>
<evidence type="ECO:0000256" key="1">
    <source>
        <dbReference type="SAM" id="MobiDB-lite"/>
    </source>
</evidence>
<evidence type="ECO:0000313" key="5">
    <source>
        <dbReference type="Proteomes" id="UP001170624"/>
    </source>
</evidence>
<proteinExistence type="predicted"/>
<reference evidence="3 4" key="1">
    <citation type="journal article" date="2016" name="Antonie Van Leeuwenhoek">
        <title>Photobacterium sanguinicancri sp. nov. isolated from marine animals.</title>
        <authorList>
            <person name="Gomez-Gil B."/>
            <person name="Roque A."/>
            <person name="Rotllant G."/>
            <person name="Romalde J.L."/>
            <person name="Doce A."/>
            <person name="Eggermont M."/>
            <person name="Defoirdt T."/>
        </authorList>
    </citation>
    <scope>NUCLEOTIDE SEQUENCE [LARGE SCALE GENOMIC DNA]</scope>
    <source>
        <strain evidence="3 4">CAIM 1827</strain>
    </source>
</reference>
<protein>
    <submittedName>
        <fullName evidence="2">Uncharacterized protein</fullName>
    </submittedName>
</protein>
<sequence>MCKGANSIINIIKSGLVGCFVVSLTGAGFFVKAEYLLSKQEYIQLCVDTFGADAITQSVCEQEYIALVEKEKELLIEGEDDDIEHASADNIPLYQETEK</sequence>
<dbReference type="Proteomes" id="UP000215999">
    <property type="component" value="Unassembled WGS sequence"/>
</dbReference>
<dbReference type="RefSeq" id="WP_062687939.1">
    <property type="nucleotide sequence ID" value="NZ_AP024851.1"/>
</dbReference>
<dbReference type="EMBL" id="JAUOPU010000007">
    <property type="protein sequence ID" value="MDO6542642.1"/>
    <property type="molecule type" value="Genomic_DNA"/>
</dbReference>
<keyword evidence="4" id="KW-1185">Reference proteome</keyword>
<evidence type="ECO:0000313" key="3">
    <source>
        <dbReference type="EMBL" id="OZS44599.1"/>
    </source>
</evidence>
<accession>A0AAW7Y6M6</accession>
<reference evidence="3" key="2">
    <citation type="submission" date="2017-07" db="EMBL/GenBank/DDBJ databases">
        <authorList>
            <person name="Gomez-Gil B."/>
            <person name="Enciso-Ibarra K."/>
        </authorList>
    </citation>
    <scope>NUCLEOTIDE SEQUENCE</scope>
    <source>
        <strain evidence="3">CAIM 1827</strain>
    </source>
</reference>
<dbReference type="Proteomes" id="UP001170624">
    <property type="component" value="Unassembled WGS sequence"/>
</dbReference>
<evidence type="ECO:0000313" key="2">
    <source>
        <dbReference type="EMBL" id="MDO6542642.1"/>
    </source>
</evidence>
<feature type="region of interest" description="Disordered" evidence="1">
    <location>
        <begin position="78"/>
        <end position="99"/>
    </location>
</feature>
<comment type="caution">
    <text evidence="2">The sequence shown here is derived from an EMBL/GenBank/DDBJ whole genome shotgun (WGS) entry which is preliminary data.</text>
</comment>
<dbReference type="EMBL" id="NOIF01000032">
    <property type="protein sequence ID" value="OZS44599.1"/>
    <property type="molecule type" value="Genomic_DNA"/>
</dbReference>